<keyword evidence="2" id="KW-1185">Reference proteome</keyword>
<evidence type="ECO:0000313" key="2">
    <source>
        <dbReference type="Proteomes" id="UP000233551"/>
    </source>
</evidence>
<accession>A0A2I0HHY9</accession>
<dbReference type="EMBL" id="PGOL01009111">
    <property type="protein sequence ID" value="PKI31233.1"/>
    <property type="molecule type" value="Genomic_DNA"/>
</dbReference>
<gene>
    <name evidence="1" type="ORF">CRG98_048383</name>
</gene>
<reference evidence="1 2" key="1">
    <citation type="submission" date="2017-11" db="EMBL/GenBank/DDBJ databases">
        <title>De-novo sequencing of pomegranate (Punica granatum L.) genome.</title>
        <authorList>
            <person name="Akparov Z."/>
            <person name="Amiraslanov A."/>
            <person name="Hajiyeva S."/>
            <person name="Abbasov M."/>
            <person name="Kaur K."/>
            <person name="Hamwieh A."/>
            <person name="Solovyev V."/>
            <person name="Salamov A."/>
            <person name="Braich B."/>
            <person name="Kosarev P."/>
            <person name="Mahmoud A."/>
            <person name="Hajiyev E."/>
            <person name="Babayeva S."/>
            <person name="Izzatullayeva V."/>
            <person name="Mammadov A."/>
            <person name="Mammadov A."/>
            <person name="Sharifova S."/>
            <person name="Ojaghi J."/>
            <person name="Eynullazada K."/>
            <person name="Bayramov B."/>
            <person name="Abdulazimova A."/>
            <person name="Shahmuradov I."/>
        </authorList>
    </citation>
    <scope>NUCLEOTIDE SEQUENCE [LARGE SCALE GENOMIC DNA]</scope>
    <source>
        <strain evidence="2">cv. AG2017</strain>
        <tissue evidence="1">Leaf</tissue>
    </source>
</reference>
<evidence type="ECO:0000313" key="1">
    <source>
        <dbReference type="EMBL" id="PKI31233.1"/>
    </source>
</evidence>
<organism evidence="1 2">
    <name type="scientific">Punica granatum</name>
    <name type="common">Pomegranate</name>
    <dbReference type="NCBI Taxonomy" id="22663"/>
    <lineage>
        <taxon>Eukaryota</taxon>
        <taxon>Viridiplantae</taxon>
        <taxon>Streptophyta</taxon>
        <taxon>Embryophyta</taxon>
        <taxon>Tracheophyta</taxon>
        <taxon>Spermatophyta</taxon>
        <taxon>Magnoliopsida</taxon>
        <taxon>eudicotyledons</taxon>
        <taxon>Gunneridae</taxon>
        <taxon>Pentapetalae</taxon>
        <taxon>rosids</taxon>
        <taxon>malvids</taxon>
        <taxon>Myrtales</taxon>
        <taxon>Lythraceae</taxon>
        <taxon>Punica</taxon>
    </lineage>
</organism>
<dbReference type="Proteomes" id="UP000233551">
    <property type="component" value="Unassembled WGS sequence"/>
</dbReference>
<sequence>MEYCIKHMTTHAGTVHKFTTGIPSFSLAGPVENVMKPSNKMQETAGEFGSRTALFFRPSMRSQKGALVRLITERHVWDMNRHLNEEDRQGSS</sequence>
<proteinExistence type="predicted"/>
<dbReference type="AlphaFoldDB" id="A0A2I0HHY9"/>
<comment type="caution">
    <text evidence="1">The sequence shown here is derived from an EMBL/GenBank/DDBJ whole genome shotgun (WGS) entry which is preliminary data.</text>
</comment>
<name>A0A2I0HHY9_PUNGR</name>
<protein>
    <submittedName>
        <fullName evidence="1">Uncharacterized protein</fullName>
    </submittedName>
</protein>